<dbReference type="CDD" id="cd00657">
    <property type="entry name" value="Ferritin_like"/>
    <property type="match status" value="1"/>
</dbReference>
<sequence>MTTAQSHNVDQLNSFLRGEISAVETYRKAVGALDKSVHIQQLTECQQSHEQRVAILSEQIRRLGGTPADSSGIWGAFAKLVEGGASALGEKTAIAALEEGEDHGNRDYQSDLPKLDREVRALIEARVLPLQQRTHAALSALKKRLS</sequence>
<dbReference type="Proteomes" id="UP001370348">
    <property type="component" value="Chromosome"/>
</dbReference>
<proteinExistence type="predicted"/>
<protein>
    <submittedName>
        <fullName evidence="2">PA2169 family four-helix-bundle protein</fullName>
    </submittedName>
</protein>
<dbReference type="Pfam" id="PF09537">
    <property type="entry name" value="DUF2383"/>
    <property type="match status" value="1"/>
</dbReference>
<organism evidence="2 3">
    <name type="scientific">Pendulispora albinea</name>
    <dbReference type="NCBI Taxonomy" id="2741071"/>
    <lineage>
        <taxon>Bacteria</taxon>
        <taxon>Pseudomonadati</taxon>
        <taxon>Myxococcota</taxon>
        <taxon>Myxococcia</taxon>
        <taxon>Myxococcales</taxon>
        <taxon>Sorangiineae</taxon>
        <taxon>Pendulisporaceae</taxon>
        <taxon>Pendulispora</taxon>
    </lineage>
</organism>
<dbReference type="InterPro" id="IPR012347">
    <property type="entry name" value="Ferritin-like"/>
</dbReference>
<name>A0ABZ2LSL2_9BACT</name>
<evidence type="ECO:0000313" key="2">
    <source>
        <dbReference type="EMBL" id="WXB12599.1"/>
    </source>
</evidence>
<dbReference type="EMBL" id="CP089984">
    <property type="protein sequence ID" value="WXB12599.1"/>
    <property type="molecule type" value="Genomic_DNA"/>
</dbReference>
<dbReference type="Gene3D" id="1.20.1260.10">
    <property type="match status" value="1"/>
</dbReference>
<reference evidence="2 3" key="1">
    <citation type="submission" date="2021-12" db="EMBL/GenBank/DDBJ databases">
        <title>Discovery of the Pendulisporaceae a myxobacterial family with distinct sporulation behavior and unique specialized metabolism.</title>
        <authorList>
            <person name="Garcia R."/>
            <person name="Popoff A."/>
            <person name="Bader C.D."/>
            <person name="Loehr J."/>
            <person name="Walesch S."/>
            <person name="Walt C."/>
            <person name="Boldt J."/>
            <person name="Bunk B."/>
            <person name="Haeckl F.J.F.P.J."/>
            <person name="Gunesch A.P."/>
            <person name="Birkelbach J."/>
            <person name="Nuebel U."/>
            <person name="Pietschmann T."/>
            <person name="Bach T."/>
            <person name="Mueller R."/>
        </authorList>
    </citation>
    <scope>NUCLEOTIDE SEQUENCE [LARGE SCALE GENOMIC DNA]</scope>
    <source>
        <strain evidence="2 3">MSr11954</strain>
    </source>
</reference>
<evidence type="ECO:0000313" key="3">
    <source>
        <dbReference type="Proteomes" id="UP001370348"/>
    </source>
</evidence>
<accession>A0ABZ2LSL2</accession>
<feature type="domain" description="DUF2383" evidence="1">
    <location>
        <begin position="9"/>
        <end position="110"/>
    </location>
</feature>
<dbReference type="RefSeq" id="WP_394822220.1">
    <property type="nucleotide sequence ID" value="NZ_CP089984.1"/>
</dbReference>
<dbReference type="InterPro" id="IPR019052">
    <property type="entry name" value="DUF2383"/>
</dbReference>
<evidence type="ECO:0000259" key="1">
    <source>
        <dbReference type="Pfam" id="PF09537"/>
    </source>
</evidence>
<gene>
    <name evidence="2" type="ORF">LZC94_32715</name>
</gene>
<keyword evidence="3" id="KW-1185">Reference proteome</keyword>